<evidence type="ECO:0000313" key="4">
    <source>
        <dbReference type="Proteomes" id="UP000057938"/>
    </source>
</evidence>
<evidence type="ECO:0000256" key="2">
    <source>
        <dbReference type="SAM" id="Phobius"/>
    </source>
</evidence>
<dbReference type="PATRIC" id="fig|361183.4.peg.412"/>
<dbReference type="Proteomes" id="UP000057938">
    <property type="component" value="Chromosome"/>
</dbReference>
<accession>A0A0M4LSX2</accession>
<evidence type="ECO:0000313" key="3">
    <source>
        <dbReference type="EMBL" id="ALE15729.1"/>
    </source>
</evidence>
<feature type="region of interest" description="Disordered" evidence="1">
    <location>
        <begin position="58"/>
        <end position="104"/>
    </location>
</feature>
<dbReference type="RefSeq" id="WP_061922140.1">
    <property type="nucleotide sequence ID" value="NZ_CP012669.1"/>
</dbReference>
<protein>
    <submittedName>
        <fullName evidence="3">Uncharacterized protein</fullName>
    </submittedName>
</protein>
<keyword evidence="2" id="KW-0472">Membrane</keyword>
<dbReference type="AlphaFoldDB" id="A0A0M4LSX2"/>
<gene>
    <name evidence="3" type="ORF">AMC99_00417</name>
</gene>
<dbReference type="STRING" id="361183.AMC99_00417"/>
<dbReference type="KEGG" id="aep:AMC99_00417"/>
<sequence>MENQGREIHVTETEASAGSKEGVVRWVLIIGTLLAVVVLSLIWIGGAMTQGDIEEEATATGIAASQESGEGTDSIVSDRVPEAGEVGGSADVDTPLATVENETE</sequence>
<keyword evidence="4" id="KW-1185">Reference proteome</keyword>
<proteinExistence type="predicted"/>
<feature type="compositionally biased region" description="Polar residues" evidence="1">
    <location>
        <begin position="65"/>
        <end position="75"/>
    </location>
</feature>
<organism evidence="3 4">
    <name type="scientific">Altererythrobacter epoxidivorans</name>
    <dbReference type="NCBI Taxonomy" id="361183"/>
    <lineage>
        <taxon>Bacteria</taxon>
        <taxon>Pseudomonadati</taxon>
        <taxon>Pseudomonadota</taxon>
        <taxon>Alphaproteobacteria</taxon>
        <taxon>Sphingomonadales</taxon>
        <taxon>Erythrobacteraceae</taxon>
        <taxon>Altererythrobacter</taxon>
    </lineage>
</organism>
<dbReference type="OrthoDB" id="7452565at2"/>
<feature type="transmembrane region" description="Helical" evidence="2">
    <location>
        <begin position="23"/>
        <end position="44"/>
    </location>
</feature>
<name>A0A0M4LSX2_9SPHN</name>
<keyword evidence="2" id="KW-1133">Transmembrane helix</keyword>
<evidence type="ECO:0000256" key="1">
    <source>
        <dbReference type="SAM" id="MobiDB-lite"/>
    </source>
</evidence>
<keyword evidence="2" id="KW-0812">Transmembrane</keyword>
<reference evidence="3 4" key="1">
    <citation type="submission" date="2015-09" db="EMBL/GenBank/DDBJ databases">
        <title>Complete genome sequence of a benzo[a]pyrene-degrading bacterium Altererythrobacter epoxidivorans CGMCC 1.7731T.</title>
        <authorList>
            <person name="Li Z."/>
            <person name="Cheng H."/>
            <person name="Huo Y."/>
            <person name="Xu X."/>
        </authorList>
    </citation>
    <scope>NUCLEOTIDE SEQUENCE [LARGE SCALE GENOMIC DNA]</scope>
    <source>
        <strain evidence="3 4">CGMCC 1.7731</strain>
    </source>
</reference>
<dbReference type="EMBL" id="CP012669">
    <property type="protein sequence ID" value="ALE15729.1"/>
    <property type="molecule type" value="Genomic_DNA"/>
</dbReference>